<sequence>MVKMIYTAEIKNNELINEFKKAVEKTGKSESEVLVQLMSNFVEKNKTTKSSMDILFEKMEENKDVFIRMHDK</sequence>
<evidence type="ECO:0000313" key="2">
    <source>
        <dbReference type="Proteomes" id="UP000016626"/>
    </source>
</evidence>
<comment type="caution">
    <text evidence="1">The sequence shown here is derived from an EMBL/GenBank/DDBJ whole genome shotgun (WGS) entry which is preliminary data.</text>
</comment>
<gene>
    <name evidence="1" type="ORF">HMPREF9015_01421</name>
</gene>
<accession>U2PZQ3</accession>
<dbReference type="Proteomes" id="UP000016626">
    <property type="component" value="Unassembled WGS sequence"/>
</dbReference>
<dbReference type="AlphaFoldDB" id="U2PZQ3"/>
<proteinExistence type="predicted"/>
<reference evidence="1 2" key="1">
    <citation type="submission" date="2013-06" db="EMBL/GenBank/DDBJ databases">
        <authorList>
            <person name="Weinstock G."/>
            <person name="Sodergren E."/>
            <person name="Lobos E.A."/>
            <person name="Fulton L."/>
            <person name="Fulton R."/>
            <person name="Courtney L."/>
            <person name="Fronick C."/>
            <person name="O'Laughlin M."/>
            <person name="Godfrey J."/>
            <person name="Wilson R.M."/>
            <person name="Miner T."/>
            <person name="Farmer C."/>
            <person name="Delehaunty K."/>
            <person name="Cordes M."/>
            <person name="Minx P."/>
            <person name="Tomlinson C."/>
            <person name="Chen J."/>
            <person name="Wollam A."/>
            <person name="Pepin K.H."/>
            <person name="Bhonagiri V."/>
            <person name="Zhang X."/>
            <person name="Warren W."/>
            <person name="Mitreva M."/>
            <person name="Mardis E.R."/>
            <person name="Wilson R.K."/>
        </authorList>
    </citation>
    <scope>NUCLEOTIDE SEQUENCE [LARGE SCALE GENOMIC DNA]</scope>
    <source>
        <strain evidence="1 2">F0279</strain>
    </source>
</reference>
<dbReference type="PATRIC" id="fig|888055.3.peg.1358"/>
<dbReference type="EMBL" id="AWVM01000079">
    <property type="protein sequence ID" value="ERK49229.1"/>
    <property type="molecule type" value="Genomic_DNA"/>
</dbReference>
<protein>
    <submittedName>
        <fullName evidence="1">Uncharacterized protein</fullName>
    </submittedName>
</protein>
<name>U2PZQ3_LEPWF</name>
<evidence type="ECO:0000313" key="1">
    <source>
        <dbReference type="EMBL" id="ERK49229.1"/>
    </source>
</evidence>
<dbReference type="HOGENOM" id="CLU_2770873_0_0_0"/>
<organism evidence="1 2">
    <name type="scientific">Leptotrichia wadei (strain F0279)</name>
    <dbReference type="NCBI Taxonomy" id="888055"/>
    <lineage>
        <taxon>Bacteria</taxon>
        <taxon>Fusobacteriati</taxon>
        <taxon>Fusobacteriota</taxon>
        <taxon>Fusobacteriia</taxon>
        <taxon>Fusobacteriales</taxon>
        <taxon>Leptotrichiaceae</taxon>
        <taxon>Leptotrichia</taxon>
    </lineage>
</organism>